<dbReference type="RefSeq" id="WP_344151198.1">
    <property type="nucleotide sequence ID" value="NZ_BAAAQR010000005.1"/>
</dbReference>
<sequence length="148" mass="15491">MLRPVIVALLLLALLGCREEAKDREVLAELAGLPIVTVPEGGTELSREEVPGGGSDAAGIAGASAIRLTYATDRTPEEVAGWYQREYDASWRLHANGYARHGGAALVGALARDEASTVTIEAWEPTTADEAPPGSGAVVLVTVARTRD</sequence>
<comment type="caution">
    <text evidence="1">The sequence shown here is derived from an EMBL/GenBank/DDBJ whole genome shotgun (WGS) entry which is preliminary data.</text>
</comment>
<organism evidence="1 2">
    <name type="scientific">Nocardioides koreensis</name>
    <dbReference type="NCBI Taxonomy" id="433651"/>
    <lineage>
        <taxon>Bacteria</taxon>
        <taxon>Bacillati</taxon>
        <taxon>Actinomycetota</taxon>
        <taxon>Actinomycetes</taxon>
        <taxon>Propionibacteriales</taxon>
        <taxon>Nocardioidaceae</taxon>
        <taxon>Nocardioides</taxon>
    </lineage>
</organism>
<name>A0ABP5LH72_9ACTN</name>
<reference evidence="2" key="1">
    <citation type="journal article" date="2019" name="Int. J. Syst. Evol. Microbiol.">
        <title>The Global Catalogue of Microorganisms (GCM) 10K type strain sequencing project: providing services to taxonomists for standard genome sequencing and annotation.</title>
        <authorList>
            <consortium name="The Broad Institute Genomics Platform"/>
            <consortium name="The Broad Institute Genome Sequencing Center for Infectious Disease"/>
            <person name="Wu L."/>
            <person name="Ma J."/>
        </authorList>
    </citation>
    <scope>NUCLEOTIDE SEQUENCE [LARGE SCALE GENOMIC DNA]</scope>
    <source>
        <strain evidence="2">JCM 16022</strain>
    </source>
</reference>
<evidence type="ECO:0000313" key="2">
    <source>
        <dbReference type="Proteomes" id="UP001501771"/>
    </source>
</evidence>
<accession>A0ABP5LH72</accession>
<keyword evidence="2" id="KW-1185">Reference proteome</keyword>
<gene>
    <name evidence="1" type="ORF">GCM10009844_20980</name>
</gene>
<evidence type="ECO:0008006" key="3">
    <source>
        <dbReference type="Google" id="ProtNLM"/>
    </source>
</evidence>
<dbReference type="EMBL" id="BAAAQR010000005">
    <property type="protein sequence ID" value="GAA2145795.1"/>
    <property type="molecule type" value="Genomic_DNA"/>
</dbReference>
<proteinExistence type="predicted"/>
<protein>
    <recommendedName>
        <fullName evidence="3">Lipoprotein</fullName>
    </recommendedName>
</protein>
<evidence type="ECO:0000313" key="1">
    <source>
        <dbReference type="EMBL" id="GAA2145795.1"/>
    </source>
</evidence>
<dbReference type="PROSITE" id="PS51257">
    <property type="entry name" value="PROKAR_LIPOPROTEIN"/>
    <property type="match status" value="1"/>
</dbReference>
<dbReference type="Proteomes" id="UP001501771">
    <property type="component" value="Unassembled WGS sequence"/>
</dbReference>